<evidence type="ECO:0000313" key="1">
    <source>
        <dbReference type="EMBL" id="RNA33748.1"/>
    </source>
</evidence>
<accession>A0A3M7SDV7</accession>
<name>A0A3M7SDV7_BRAPC</name>
<dbReference type="AlphaFoldDB" id="A0A3M7SDV7"/>
<evidence type="ECO:0000313" key="2">
    <source>
        <dbReference type="Proteomes" id="UP000276133"/>
    </source>
</evidence>
<proteinExistence type="predicted"/>
<comment type="caution">
    <text evidence="1">The sequence shown here is derived from an EMBL/GenBank/DDBJ whole genome shotgun (WGS) entry which is preliminary data.</text>
</comment>
<dbReference type="Proteomes" id="UP000276133">
    <property type="component" value="Unassembled WGS sequence"/>
</dbReference>
<keyword evidence="2" id="KW-1185">Reference proteome</keyword>
<dbReference type="EMBL" id="REGN01001586">
    <property type="protein sequence ID" value="RNA33748.1"/>
    <property type="molecule type" value="Genomic_DNA"/>
</dbReference>
<gene>
    <name evidence="1" type="ORF">BpHYR1_000207</name>
</gene>
<reference evidence="1 2" key="1">
    <citation type="journal article" date="2018" name="Sci. Rep.">
        <title>Genomic signatures of local adaptation to the degree of environmental predictability in rotifers.</title>
        <authorList>
            <person name="Franch-Gras L."/>
            <person name="Hahn C."/>
            <person name="Garcia-Roger E.M."/>
            <person name="Carmona M.J."/>
            <person name="Serra M."/>
            <person name="Gomez A."/>
        </authorList>
    </citation>
    <scope>NUCLEOTIDE SEQUENCE [LARGE SCALE GENOMIC DNA]</scope>
    <source>
        <strain evidence="1">HYR1</strain>
    </source>
</reference>
<organism evidence="1 2">
    <name type="scientific">Brachionus plicatilis</name>
    <name type="common">Marine rotifer</name>
    <name type="synonym">Brachionus muelleri</name>
    <dbReference type="NCBI Taxonomy" id="10195"/>
    <lineage>
        <taxon>Eukaryota</taxon>
        <taxon>Metazoa</taxon>
        <taxon>Spiralia</taxon>
        <taxon>Gnathifera</taxon>
        <taxon>Rotifera</taxon>
        <taxon>Eurotatoria</taxon>
        <taxon>Monogononta</taxon>
        <taxon>Pseudotrocha</taxon>
        <taxon>Ploima</taxon>
        <taxon>Brachionidae</taxon>
        <taxon>Brachionus</taxon>
    </lineage>
</organism>
<sequence>MSQMTSPMDIGAFSIHLSAIRSIAKAFELLFAIVCLGVTSAENSILPKALKLDPYCFYLKLNIFANYIPFNPKTFLQQKIRSKRNFDFSSLKINIMIRIKNLVPICGQTVTPI</sequence>
<protein>
    <submittedName>
        <fullName evidence="1">Uncharacterized protein</fullName>
    </submittedName>
</protein>